<evidence type="ECO:0000313" key="3">
    <source>
        <dbReference type="Proteomes" id="UP000663845"/>
    </source>
</evidence>
<gene>
    <name evidence="2" type="ORF">JYZ213_LOCUS4937</name>
</gene>
<name>A0A813SD89_9BILA</name>
<sequence length="222" mass="25323">MSRLSIQRKSDVKPFVSMKEPSKGSKIEFRWSTVASQSNIMREKSSLSNFQNNKQKKSFNSSISCSTVPNSIKNRLPCSTTNLSSSSTHLPIINNMNKKNELSISTNSNNNNKQKCPLLLTYSQLYRAQPLSQMKKTPQAKFSIYSLLNNKHINKTTVNENSLSSSSSSDQQQLTTDRYIRLRTPQLRRLNVSDKYMKEAKKLYFNVNCKVFVPYSSIVEVS</sequence>
<protein>
    <submittedName>
        <fullName evidence="2">Uncharacterized protein</fullName>
    </submittedName>
</protein>
<evidence type="ECO:0000256" key="1">
    <source>
        <dbReference type="SAM" id="MobiDB-lite"/>
    </source>
</evidence>
<feature type="region of interest" description="Disordered" evidence="1">
    <location>
        <begin position="1"/>
        <end position="21"/>
    </location>
</feature>
<accession>A0A813SD89</accession>
<dbReference type="AlphaFoldDB" id="A0A813SD89"/>
<feature type="region of interest" description="Disordered" evidence="1">
    <location>
        <begin position="158"/>
        <end position="177"/>
    </location>
</feature>
<feature type="compositionally biased region" description="Low complexity" evidence="1">
    <location>
        <begin position="162"/>
        <end position="177"/>
    </location>
</feature>
<comment type="caution">
    <text evidence="2">The sequence shown here is derived from an EMBL/GenBank/DDBJ whole genome shotgun (WGS) entry which is preliminary data.</text>
</comment>
<reference evidence="2" key="1">
    <citation type="submission" date="2021-02" db="EMBL/GenBank/DDBJ databases">
        <authorList>
            <person name="Nowell W R."/>
        </authorList>
    </citation>
    <scope>NUCLEOTIDE SEQUENCE</scope>
</reference>
<proteinExistence type="predicted"/>
<organism evidence="2 3">
    <name type="scientific">Adineta steineri</name>
    <dbReference type="NCBI Taxonomy" id="433720"/>
    <lineage>
        <taxon>Eukaryota</taxon>
        <taxon>Metazoa</taxon>
        <taxon>Spiralia</taxon>
        <taxon>Gnathifera</taxon>
        <taxon>Rotifera</taxon>
        <taxon>Eurotatoria</taxon>
        <taxon>Bdelloidea</taxon>
        <taxon>Adinetida</taxon>
        <taxon>Adinetidae</taxon>
        <taxon>Adineta</taxon>
    </lineage>
</organism>
<evidence type="ECO:0000313" key="2">
    <source>
        <dbReference type="EMBL" id="CAF0794946.1"/>
    </source>
</evidence>
<dbReference type="Proteomes" id="UP000663845">
    <property type="component" value="Unassembled WGS sequence"/>
</dbReference>
<dbReference type="EMBL" id="CAJNOG010000028">
    <property type="protein sequence ID" value="CAF0794946.1"/>
    <property type="molecule type" value="Genomic_DNA"/>
</dbReference>